<evidence type="ECO:0000313" key="3">
    <source>
        <dbReference type="Proteomes" id="UP000756132"/>
    </source>
</evidence>
<reference evidence="2" key="1">
    <citation type="submission" date="2021-12" db="EMBL/GenBank/DDBJ databases">
        <authorList>
            <person name="Zaccaron A."/>
            <person name="Stergiopoulos I."/>
        </authorList>
    </citation>
    <scope>NUCLEOTIDE SEQUENCE</scope>
    <source>
        <strain evidence="2">Race5_Kim</strain>
    </source>
</reference>
<dbReference type="Proteomes" id="UP000756132">
    <property type="component" value="Chromosome 1"/>
</dbReference>
<organism evidence="2 3">
    <name type="scientific">Passalora fulva</name>
    <name type="common">Tomato leaf mold</name>
    <name type="synonym">Cladosporium fulvum</name>
    <dbReference type="NCBI Taxonomy" id="5499"/>
    <lineage>
        <taxon>Eukaryota</taxon>
        <taxon>Fungi</taxon>
        <taxon>Dikarya</taxon>
        <taxon>Ascomycota</taxon>
        <taxon>Pezizomycotina</taxon>
        <taxon>Dothideomycetes</taxon>
        <taxon>Dothideomycetidae</taxon>
        <taxon>Mycosphaerellales</taxon>
        <taxon>Mycosphaerellaceae</taxon>
        <taxon>Fulvia</taxon>
    </lineage>
</organism>
<dbReference type="EMBL" id="CP090163">
    <property type="protein sequence ID" value="UJO12092.1"/>
    <property type="molecule type" value="Genomic_DNA"/>
</dbReference>
<name>A0A9Q8P3V7_PASFU</name>
<dbReference type="KEGG" id="ffu:CLAFUR5_02129"/>
<evidence type="ECO:0000256" key="1">
    <source>
        <dbReference type="SAM" id="SignalP"/>
    </source>
</evidence>
<protein>
    <submittedName>
        <fullName evidence="2">Uncharacterized protein</fullName>
    </submittedName>
</protein>
<keyword evidence="1" id="KW-0732">Signal</keyword>
<dbReference type="RefSeq" id="XP_047756458.1">
    <property type="nucleotide sequence ID" value="XM_047901277.1"/>
</dbReference>
<gene>
    <name evidence="2" type="ORF">CLAFUR5_02129</name>
</gene>
<dbReference type="GeneID" id="71982007"/>
<feature type="signal peptide" evidence="1">
    <location>
        <begin position="1"/>
        <end position="17"/>
    </location>
</feature>
<feature type="chain" id="PRO_5040175049" evidence="1">
    <location>
        <begin position="18"/>
        <end position="233"/>
    </location>
</feature>
<reference evidence="2" key="2">
    <citation type="journal article" date="2022" name="Microb. Genom.">
        <title>A chromosome-scale genome assembly of the tomato pathogen Cladosporium fulvum reveals a compartmentalized genome architecture and the presence of a dispensable chromosome.</title>
        <authorList>
            <person name="Zaccaron A.Z."/>
            <person name="Chen L.H."/>
            <person name="Samaras A."/>
            <person name="Stergiopoulos I."/>
        </authorList>
    </citation>
    <scope>NUCLEOTIDE SEQUENCE</scope>
    <source>
        <strain evidence="2">Race5_Kim</strain>
    </source>
</reference>
<proteinExistence type="predicted"/>
<accession>A0A9Q8P3V7</accession>
<dbReference type="OrthoDB" id="4153234at2759"/>
<keyword evidence="3" id="KW-1185">Reference proteome</keyword>
<sequence length="233" mass="26017">MHSLWLCVLGASQLCKAAPRPLIEQSVFTLHEQSFSPGNGGRSMPVSHYNITFDNVKLDKKAKQKLDHLDPLEFIRYDIVNTSLAVEQDLLSPNDADCAVVGTNAIFTAADRYGSPSRVEFDPDTAKLYNTSHFFDFKGMTFKPLGPAPRGIVAGVYAWMIQDGKALHVYSAFAVWGASGYLHPIVADFPEYWPEWGVDVNMIEISARDPQGKRPWPLCVGRIELMLKERQGE</sequence>
<evidence type="ECO:0000313" key="2">
    <source>
        <dbReference type="EMBL" id="UJO12092.1"/>
    </source>
</evidence>
<dbReference type="AlphaFoldDB" id="A0A9Q8P3V7"/>